<protein>
    <submittedName>
        <fullName evidence="2">Uncharacterized protein</fullName>
    </submittedName>
</protein>
<dbReference type="Proteomes" id="UP000191897">
    <property type="component" value="Unassembled WGS sequence"/>
</dbReference>
<feature type="compositionally biased region" description="Basic and acidic residues" evidence="1">
    <location>
        <begin position="303"/>
        <end position="312"/>
    </location>
</feature>
<evidence type="ECO:0000313" key="2">
    <source>
        <dbReference type="EMBL" id="CUX48226.1"/>
    </source>
</evidence>
<evidence type="ECO:0000256" key="1">
    <source>
        <dbReference type="SAM" id="MobiDB-lite"/>
    </source>
</evidence>
<reference evidence="2 3" key="1">
    <citation type="submission" date="2016-01" db="EMBL/GenBank/DDBJ databases">
        <authorList>
            <person name="Oliw E.H."/>
        </authorList>
    </citation>
    <scope>NUCLEOTIDE SEQUENCE [LARGE SCALE GENOMIC DNA]</scope>
    <source>
        <strain evidence="2 3">Kerr 14</strain>
    </source>
</reference>
<feature type="compositionally biased region" description="Basic and acidic residues" evidence="1">
    <location>
        <begin position="242"/>
        <end position="260"/>
    </location>
</feature>
<name>A0A1S7R8S8_AGRTU</name>
<accession>A0A1S7R8S8</accession>
<dbReference type="AntiFam" id="ANF00142">
    <property type="entry name" value="Shadow ORF (opposite yadG)"/>
</dbReference>
<feature type="region of interest" description="Disordered" evidence="1">
    <location>
        <begin position="302"/>
        <end position="324"/>
    </location>
</feature>
<gene>
    <name evidence="2" type="ORF">AGR4C_Lc120083</name>
</gene>
<dbReference type="AlphaFoldDB" id="A0A1S7R8S8"/>
<sequence>MHALLADHDRLAILQHGKRQALRKLFAFHAAEARNGGKQGARIGMLRIGEDILDRAFLDLLALPHDDDVIGHFRHHAHIMGDEDHAHAELLLQVAHDVEDLRLNGDVKRRGRLVGYQKLRPAGERHGNHHALAHAAGKLVRIPFQKLGRIGQAHHFEQLLCFRQRRLFTHLFVQDKHFADLVADGEDGVERGHRLLEDHGDLLAADRAHLFLRSLQQVPAFKQDFAGGVGRAHHVRKAHGGKRSDRFSRSGLADDRDRPAGLDAEGDIVHDAAIAELDAQAFDREEGVCVCGSHVSVSGVAHDAAKRARPSENGEGENVSGRRVLGDAMGKDGEVAKNCMSSGRFVGGMRIGFRPHARQIRCHRSAAGNLIGAGRMICVGRRFDDVHVTLIPHPCFTEKANKTEQSCPEC</sequence>
<dbReference type="EMBL" id="FBWC01000022">
    <property type="protein sequence ID" value="CUX48226.1"/>
    <property type="molecule type" value="Genomic_DNA"/>
</dbReference>
<organism evidence="2 3">
    <name type="scientific">Agrobacterium tumefaciens str. Kerr 14</name>
    <dbReference type="NCBI Taxonomy" id="1183424"/>
    <lineage>
        <taxon>Bacteria</taxon>
        <taxon>Pseudomonadati</taxon>
        <taxon>Pseudomonadota</taxon>
        <taxon>Alphaproteobacteria</taxon>
        <taxon>Hyphomicrobiales</taxon>
        <taxon>Rhizobiaceae</taxon>
        <taxon>Rhizobium/Agrobacterium group</taxon>
        <taxon>Agrobacterium</taxon>
        <taxon>Agrobacterium tumefaciens complex</taxon>
    </lineage>
</organism>
<feature type="region of interest" description="Disordered" evidence="1">
    <location>
        <begin position="236"/>
        <end position="260"/>
    </location>
</feature>
<evidence type="ECO:0000313" key="3">
    <source>
        <dbReference type="Proteomes" id="UP000191897"/>
    </source>
</evidence>
<proteinExistence type="predicted"/>
<dbReference type="AntiFam" id="ANF00095">
    <property type="entry name" value="Shadow ORF (opposite ABC transporters)"/>
</dbReference>